<comment type="caution">
    <text evidence="8">The sequence shown here is derived from an EMBL/GenBank/DDBJ whole genome shotgun (WGS) entry which is preliminary data.</text>
</comment>
<feature type="transmembrane region" description="Helical" evidence="6">
    <location>
        <begin position="550"/>
        <end position="571"/>
    </location>
</feature>
<feature type="transmembrane region" description="Helical" evidence="6">
    <location>
        <begin position="180"/>
        <end position="201"/>
    </location>
</feature>
<evidence type="ECO:0000313" key="9">
    <source>
        <dbReference type="Proteomes" id="UP001447188"/>
    </source>
</evidence>
<dbReference type="SUPFAM" id="SSF103473">
    <property type="entry name" value="MFS general substrate transporter"/>
    <property type="match status" value="1"/>
</dbReference>
<sequence length="614" mass="66918">MADLTNTPQGVLETPLDRPLSASTTTSSNSSFSGEVSKGELGYIDLEAQKESNTYKTRGRGVSVSSAATQRDIYQDLSAKDADLRRQETLQELRSVYSRRTENDGELDAPDDASEFKNIDPELVTWNGPDDPENPRNFPNAKKWSITLIVSMYSFVSPFGSSIAAPAAQAYSAEFGITNSTIASMTVSIFLIGFALGPLFFAPLSEIFGRVNVMQVSIFVFLIFNIACAVAQTTEQMLVFRLLAGLAGSSPLALGAGILSDIWAPVDLARAMAFFALGPLLGPVSAPIIAGFIVQHVSWRWAFWVLSIVTGVAAVIGAIIFKDETYAVVILNRKAEKARKETGNENLHTVFEVSKDVKTSFKIALTRPFLMLALNPVLLSLGLFMAFTYGFLYLMFVTFPILFQGEYGQTAGTAGLNYLAPGIGFTLGLVTFTPALQIVYLKLTAANGGVAKPEYRLPTLFVGAIFIATGLFWYGWSAEKHLHWIMPLIGTAIFSMGLISVFSSVQTYLIDMSPRYAASAVSAATLFRSLFGFAFPLFGRQMYNKLGYGWGNSLMAFIALPLGLLFPLLIFRYGEGWRIAAEKRIERVEASQRASAAASAARHTARESEKSARH</sequence>
<feature type="compositionally biased region" description="Low complexity" evidence="5">
    <location>
        <begin position="21"/>
        <end position="33"/>
    </location>
</feature>
<evidence type="ECO:0000256" key="4">
    <source>
        <dbReference type="ARBA" id="ARBA00023136"/>
    </source>
</evidence>
<feature type="transmembrane region" description="Helical" evidence="6">
    <location>
        <begin position="301"/>
        <end position="321"/>
    </location>
</feature>
<accession>A0ABR3GNJ6</accession>
<evidence type="ECO:0000256" key="5">
    <source>
        <dbReference type="SAM" id="MobiDB-lite"/>
    </source>
</evidence>
<feature type="compositionally biased region" description="Acidic residues" evidence="5">
    <location>
        <begin position="104"/>
        <end position="113"/>
    </location>
</feature>
<proteinExistence type="predicted"/>
<evidence type="ECO:0000256" key="6">
    <source>
        <dbReference type="SAM" id="Phobius"/>
    </source>
</evidence>
<keyword evidence="3 6" id="KW-1133">Transmembrane helix</keyword>
<feature type="domain" description="Major facilitator superfamily (MFS) profile" evidence="7">
    <location>
        <begin position="146"/>
        <end position="575"/>
    </location>
</feature>
<keyword evidence="9" id="KW-1185">Reference proteome</keyword>
<dbReference type="InterPro" id="IPR020846">
    <property type="entry name" value="MFS_dom"/>
</dbReference>
<keyword evidence="4 6" id="KW-0472">Membrane</keyword>
<feature type="transmembrane region" description="Helical" evidence="6">
    <location>
        <begin position="213"/>
        <end position="232"/>
    </location>
</feature>
<feature type="transmembrane region" description="Helical" evidence="6">
    <location>
        <begin position="146"/>
        <end position="168"/>
    </location>
</feature>
<dbReference type="PANTHER" id="PTHR23502">
    <property type="entry name" value="MAJOR FACILITATOR SUPERFAMILY"/>
    <property type="match status" value="1"/>
</dbReference>
<dbReference type="Pfam" id="PF07690">
    <property type="entry name" value="MFS_1"/>
    <property type="match status" value="1"/>
</dbReference>
<dbReference type="PANTHER" id="PTHR23502:SF60">
    <property type="entry name" value="MAJOR FACILITATOR SUPERFAMILY (MFS) PROFILE DOMAIN-CONTAINING PROTEIN-RELATED"/>
    <property type="match status" value="1"/>
</dbReference>
<feature type="region of interest" description="Disordered" evidence="5">
    <location>
        <begin position="95"/>
        <end position="114"/>
    </location>
</feature>
<organism evidence="8 9">
    <name type="scientific">Discina gigas</name>
    <dbReference type="NCBI Taxonomy" id="1032678"/>
    <lineage>
        <taxon>Eukaryota</taxon>
        <taxon>Fungi</taxon>
        <taxon>Dikarya</taxon>
        <taxon>Ascomycota</taxon>
        <taxon>Pezizomycotina</taxon>
        <taxon>Pezizomycetes</taxon>
        <taxon>Pezizales</taxon>
        <taxon>Discinaceae</taxon>
        <taxon>Discina</taxon>
    </lineage>
</organism>
<feature type="transmembrane region" description="Helical" evidence="6">
    <location>
        <begin position="517"/>
        <end position="538"/>
    </location>
</feature>
<feature type="transmembrane region" description="Helical" evidence="6">
    <location>
        <begin position="455"/>
        <end position="476"/>
    </location>
</feature>
<evidence type="ECO:0000313" key="8">
    <source>
        <dbReference type="EMBL" id="KAL0637375.1"/>
    </source>
</evidence>
<keyword evidence="2 6" id="KW-0812">Transmembrane</keyword>
<gene>
    <name evidence="8" type="ORF">Q9L58_003578</name>
</gene>
<evidence type="ECO:0000256" key="1">
    <source>
        <dbReference type="ARBA" id="ARBA00004141"/>
    </source>
</evidence>
<evidence type="ECO:0000256" key="2">
    <source>
        <dbReference type="ARBA" id="ARBA00022692"/>
    </source>
</evidence>
<feature type="transmembrane region" description="Helical" evidence="6">
    <location>
        <begin position="423"/>
        <end position="443"/>
    </location>
</feature>
<dbReference type="PROSITE" id="PS50850">
    <property type="entry name" value="MFS"/>
    <property type="match status" value="1"/>
</dbReference>
<protein>
    <recommendedName>
        <fullName evidence="7">Major facilitator superfamily (MFS) profile domain-containing protein</fullName>
    </recommendedName>
</protein>
<dbReference type="EMBL" id="JBBBZM010000035">
    <property type="protein sequence ID" value="KAL0637375.1"/>
    <property type="molecule type" value="Genomic_DNA"/>
</dbReference>
<feature type="transmembrane region" description="Helical" evidence="6">
    <location>
        <begin position="377"/>
        <end position="403"/>
    </location>
</feature>
<name>A0ABR3GNJ6_9PEZI</name>
<reference evidence="8 9" key="1">
    <citation type="submission" date="2024-02" db="EMBL/GenBank/DDBJ databases">
        <title>Discinaceae phylogenomics.</title>
        <authorList>
            <person name="Dirks A.C."/>
            <person name="James T.Y."/>
        </authorList>
    </citation>
    <scope>NUCLEOTIDE SEQUENCE [LARGE SCALE GENOMIC DNA]</scope>
    <source>
        <strain evidence="8 9">ACD0624</strain>
    </source>
</reference>
<feature type="transmembrane region" description="Helical" evidence="6">
    <location>
        <begin position="238"/>
        <end position="259"/>
    </location>
</feature>
<evidence type="ECO:0000256" key="3">
    <source>
        <dbReference type="ARBA" id="ARBA00022989"/>
    </source>
</evidence>
<dbReference type="Proteomes" id="UP001447188">
    <property type="component" value="Unassembled WGS sequence"/>
</dbReference>
<feature type="transmembrane region" description="Helical" evidence="6">
    <location>
        <begin position="482"/>
        <end position="505"/>
    </location>
</feature>
<comment type="subcellular location">
    <subcellularLocation>
        <location evidence="1">Membrane</location>
        <topology evidence="1">Multi-pass membrane protein</topology>
    </subcellularLocation>
</comment>
<dbReference type="CDD" id="cd17323">
    <property type="entry name" value="MFS_Tpo1_MDR_like"/>
    <property type="match status" value="1"/>
</dbReference>
<evidence type="ECO:0000259" key="7">
    <source>
        <dbReference type="PROSITE" id="PS50850"/>
    </source>
</evidence>
<dbReference type="InterPro" id="IPR036259">
    <property type="entry name" value="MFS_trans_sf"/>
</dbReference>
<feature type="transmembrane region" description="Helical" evidence="6">
    <location>
        <begin position="271"/>
        <end position="295"/>
    </location>
</feature>
<dbReference type="InterPro" id="IPR011701">
    <property type="entry name" value="MFS"/>
</dbReference>
<feature type="region of interest" description="Disordered" evidence="5">
    <location>
        <begin position="1"/>
        <end position="40"/>
    </location>
</feature>
<dbReference type="Gene3D" id="1.20.1250.20">
    <property type="entry name" value="MFS general substrate transporter like domains"/>
    <property type="match status" value="1"/>
</dbReference>